<organism evidence="3 4">
    <name type="scientific">Eubacterium plexicaudatum ASF492</name>
    <dbReference type="NCBI Taxonomy" id="1235802"/>
    <lineage>
        <taxon>Bacteria</taxon>
        <taxon>Bacillati</taxon>
        <taxon>Bacillota</taxon>
        <taxon>Clostridia</taxon>
        <taxon>Eubacteriales</taxon>
        <taxon>Eubacteriaceae</taxon>
        <taxon>Eubacterium</taxon>
    </lineage>
</organism>
<dbReference type="Proteomes" id="UP000012589">
    <property type="component" value="Unassembled WGS sequence"/>
</dbReference>
<keyword evidence="1" id="KW-1133">Transmembrane helix</keyword>
<dbReference type="InterPro" id="IPR025588">
    <property type="entry name" value="YcxB-like_C"/>
</dbReference>
<gene>
    <name evidence="3" type="ORF">C823_03421</name>
</gene>
<evidence type="ECO:0000313" key="3">
    <source>
        <dbReference type="EMBL" id="EMZ24157.1"/>
    </source>
</evidence>
<sequence>MKTEFDVRLRTVDMYRYNLYHTYTTASGYLAILIAVIALAAAVRKWGEVSVSNSVMYVMVGIILLVYTPLTLYLRSKQQVQESPVFKNILHYTIDDTGITTSQGEMSSTLVWEQVYRVVATKHNILICINPRNAFIIPRAQVTEQYDDIRAIAQNHLEKYRFKMKK</sequence>
<name>N2A482_9FIRM</name>
<feature type="transmembrane region" description="Helical" evidence="1">
    <location>
        <begin position="55"/>
        <end position="74"/>
    </location>
</feature>
<dbReference type="PATRIC" id="fig|1235802.3.peg.3615"/>
<dbReference type="eggNOG" id="ENOG5031RC2">
    <property type="taxonomic scope" value="Bacteria"/>
</dbReference>
<accession>N2A482</accession>
<reference evidence="3 4" key="1">
    <citation type="journal article" date="2014" name="Genome Announc.">
        <title>Draft genome sequences of the altered schaedler flora, a defined bacterial community from gnotobiotic mice.</title>
        <authorList>
            <person name="Wannemuehler M.J."/>
            <person name="Overstreet A.M."/>
            <person name="Ward D.V."/>
            <person name="Phillips G.J."/>
        </authorList>
    </citation>
    <scope>NUCLEOTIDE SEQUENCE [LARGE SCALE GENOMIC DNA]</scope>
    <source>
        <strain evidence="3 4">ASF492</strain>
    </source>
</reference>
<keyword evidence="1" id="KW-0812">Transmembrane</keyword>
<evidence type="ECO:0000313" key="4">
    <source>
        <dbReference type="Proteomes" id="UP000012589"/>
    </source>
</evidence>
<feature type="transmembrane region" description="Helical" evidence="1">
    <location>
        <begin position="20"/>
        <end position="43"/>
    </location>
</feature>
<dbReference type="Pfam" id="PF14317">
    <property type="entry name" value="YcxB"/>
    <property type="match status" value="1"/>
</dbReference>
<proteinExistence type="predicted"/>
<evidence type="ECO:0000259" key="2">
    <source>
        <dbReference type="Pfam" id="PF14317"/>
    </source>
</evidence>
<dbReference type="EMBL" id="AQFT01000100">
    <property type="protein sequence ID" value="EMZ24157.1"/>
    <property type="molecule type" value="Genomic_DNA"/>
</dbReference>
<keyword evidence="1" id="KW-0472">Membrane</keyword>
<protein>
    <recommendedName>
        <fullName evidence="2">YcxB-like C-terminal domain-containing protein</fullName>
    </recommendedName>
</protein>
<dbReference type="HOGENOM" id="CLU_104971_1_0_9"/>
<keyword evidence="4" id="KW-1185">Reference proteome</keyword>
<feature type="domain" description="YcxB-like C-terminal" evidence="2">
    <location>
        <begin position="94"/>
        <end position="152"/>
    </location>
</feature>
<dbReference type="AlphaFoldDB" id="N2A482"/>
<dbReference type="OrthoDB" id="9792641at2"/>
<dbReference type="STRING" id="1235802.C823_03421"/>
<comment type="caution">
    <text evidence="3">The sequence shown here is derived from an EMBL/GenBank/DDBJ whole genome shotgun (WGS) entry which is preliminary data.</text>
</comment>
<evidence type="ECO:0000256" key="1">
    <source>
        <dbReference type="SAM" id="Phobius"/>
    </source>
</evidence>